<dbReference type="Gramene" id="PNT67287">
    <property type="protein sequence ID" value="PNT67287"/>
    <property type="gene ID" value="BRADI_3g23348v3"/>
</dbReference>
<feature type="region of interest" description="Disordered" evidence="1">
    <location>
        <begin position="134"/>
        <end position="177"/>
    </location>
</feature>
<dbReference type="EMBL" id="CM000882">
    <property type="protein sequence ID" value="PNT67287.1"/>
    <property type="molecule type" value="Genomic_DNA"/>
</dbReference>
<dbReference type="Proteomes" id="UP000008810">
    <property type="component" value="Chromosome 3"/>
</dbReference>
<name>A0A2K2CZ33_BRADI</name>
<keyword evidence="4" id="KW-1185">Reference proteome</keyword>
<evidence type="ECO:0000313" key="2">
    <source>
        <dbReference type="EMBL" id="PNT67287.1"/>
    </source>
</evidence>
<reference evidence="2 3" key="1">
    <citation type="journal article" date="2010" name="Nature">
        <title>Genome sequencing and analysis of the model grass Brachypodium distachyon.</title>
        <authorList>
            <consortium name="International Brachypodium Initiative"/>
        </authorList>
    </citation>
    <scope>NUCLEOTIDE SEQUENCE [LARGE SCALE GENOMIC DNA]</scope>
    <source>
        <strain evidence="2 3">Bd21</strain>
    </source>
</reference>
<reference evidence="3" key="3">
    <citation type="submission" date="2018-08" db="UniProtKB">
        <authorList>
            <consortium name="EnsemblPlants"/>
        </authorList>
    </citation>
    <scope>IDENTIFICATION</scope>
    <source>
        <strain evidence="3">cv. Bd21</strain>
    </source>
</reference>
<gene>
    <name evidence="2" type="ORF">BRADI_3g23348v3</name>
</gene>
<feature type="compositionally biased region" description="Low complexity" evidence="1">
    <location>
        <begin position="166"/>
        <end position="177"/>
    </location>
</feature>
<feature type="region of interest" description="Disordered" evidence="1">
    <location>
        <begin position="1"/>
        <end position="62"/>
    </location>
</feature>
<protein>
    <submittedName>
        <fullName evidence="2 3">Uncharacterized protein</fullName>
    </submittedName>
</protein>
<reference evidence="2" key="2">
    <citation type="submission" date="2017-06" db="EMBL/GenBank/DDBJ databases">
        <title>WGS assembly of Brachypodium distachyon.</title>
        <authorList>
            <consortium name="The International Brachypodium Initiative"/>
            <person name="Lucas S."/>
            <person name="Harmon-Smith M."/>
            <person name="Lail K."/>
            <person name="Tice H."/>
            <person name="Grimwood J."/>
            <person name="Bruce D."/>
            <person name="Barry K."/>
            <person name="Shu S."/>
            <person name="Lindquist E."/>
            <person name="Wang M."/>
            <person name="Pitluck S."/>
            <person name="Vogel J.P."/>
            <person name="Garvin D.F."/>
            <person name="Mockler T.C."/>
            <person name="Schmutz J."/>
            <person name="Rokhsar D."/>
            <person name="Bevan M.W."/>
        </authorList>
    </citation>
    <scope>NUCLEOTIDE SEQUENCE</scope>
    <source>
        <strain evidence="2">Bd21</strain>
    </source>
</reference>
<evidence type="ECO:0000313" key="4">
    <source>
        <dbReference type="Proteomes" id="UP000008810"/>
    </source>
</evidence>
<dbReference type="AlphaFoldDB" id="A0A2K2CZ33"/>
<accession>A0A2K2CZ33</accession>
<feature type="compositionally biased region" description="Basic residues" evidence="1">
    <location>
        <begin position="153"/>
        <end position="162"/>
    </location>
</feature>
<evidence type="ECO:0000313" key="3">
    <source>
        <dbReference type="EnsemblPlants" id="PNT67287"/>
    </source>
</evidence>
<proteinExistence type="predicted"/>
<evidence type="ECO:0000256" key="1">
    <source>
        <dbReference type="SAM" id="MobiDB-lite"/>
    </source>
</evidence>
<organism evidence="2">
    <name type="scientific">Brachypodium distachyon</name>
    <name type="common">Purple false brome</name>
    <name type="synonym">Trachynia distachya</name>
    <dbReference type="NCBI Taxonomy" id="15368"/>
    <lineage>
        <taxon>Eukaryota</taxon>
        <taxon>Viridiplantae</taxon>
        <taxon>Streptophyta</taxon>
        <taxon>Embryophyta</taxon>
        <taxon>Tracheophyta</taxon>
        <taxon>Spermatophyta</taxon>
        <taxon>Magnoliopsida</taxon>
        <taxon>Liliopsida</taxon>
        <taxon>Poales</taxon>
        <taxon>Poaceae</taxon>
        <taxon>BOP clade</taxon>
        <taxon>Pooideae</taxon>
        <taxon>Stipodae</taxon>
        <taxon>Brachypodieae</taxon>
        <taxon>Brachypodium</taxon>
    </lineage>
</organism>
<dbReference type="EnsemblPlants" id="PNT67287">
    <property type="protein sequence ID" value="PNT67287"/>
    <property type="gene ID" value="BRADI_3g23348v3"/>
</dbReference>
<sequence>MYAKTKGQFPTRSPFPPRLAPLSDLSFRRHRNGPRPAPAPSPTELRSSRPPPPFPWRRRLPPKSSFPRATILCRREVEEHRRLPASSRTSRCVVVRSGPPPPLGFACVAAARIRRHRSRCRPSTAPSRALRIPSREPFTAPAPNARPLQQPRRVLHRAHQPKRTSAAATQPQAGPAQPLSIALWMGLEGGCRPRLRQRRPRLP</sequence>
<dbReference type="InParanoid" id="A0A2K2CZ33"/>